<evidence type="ECO:0000256" key="2">
    <source>
        <dbReference type="ARBA" id="ARBA00022448"/>
    </source>
</evidence>
<comment type="cofactor">
    <cofactor evidence="12">
        <name>FAD</name>
        <dbReference type="ChEBI" id="CHEBI:57692"/>
    </cofactor>
    <text evidence="12">Binds 1 FAD per subunit.</text>
</comment>
<dbReference type="Pfam" id="PF00667">
    <property type="entry name" value="FAD_binding_1"/>
    <property type="match status" value="1"/>
</dbReference>
<keyword evidence="5 12" id="KW-0288">FMN</keyword>
<dbReference type="PROSITE" id="PS51384">
    <property type="entry name" value="FAD_FR"/>
    <property type="match status" value="1"/>
</dbReference>
<comment type="catalytic activity">
    <reaction evidence="11">
        <text>hydrogen sulfide + 3 NADP(+) + 3 H2O = sulfite + 3 NADPH + 4 H(+)</text>
        <dbReference type="Rhea" id="RHEA:13801"/>
        <dbReference type="ChEBI" id="CHEBI:15377"/>
        <dbReference type="ChEBI" id="CHEBI:15378"/>
        <dbReference type="ChEBI" id="CHEBI:17359"/>
        <dbReference type="ChEBI" id="CHEBI:29919"/>
        <dbReference type="ChEBI" id="CHEBI:57783"/>
        <dbReference type="ChEBI" id="CHEBI:58349"/>
        <dbReference type="EC" id="1.8.1.2"/>
    </reaction>
</comment>
<dbReference type="InterPro" id="IPR029039">
    <property type="entry name" value="Flavoprotein-like_sf"/>
</dbReference>
<evidence type="ECO:0000256" key="4">
    <source>
        <dbReference type="ARBA" id="ARBA00022630"/>
    </source>
</evidence>
<dbReference type="CDD" id="cd06199">
    <property type="entry name" value="SiR"/>
    <property type="match status" value="1"/>
</dbReference>
<feature type="binding site" evidence="12">
    <location>
        <begin position="438"/>
        <end position="441"/>
    </location>
    <ligand>
        <name>FAD</name>
        <dbReference type="ChEBI" id="CHEBI:57692"/>
    </ligand>
</feature>
<protein>
    <recommendedName>
        <fullName evidence="1">assimilatory sulfite reductase (NADPH)</fullName>
        <ecNumber evidence="1">1.8.1.2</ecNumber>
    </recommendedName>
</protein>
<feature type="domain" description="Flavodoxin-like" evidence="13">
    <location>
        <begin position="73"/>
        <end position="211"/>
    </location>
</feature>
<dbReference type="Gene3D" id="1.20.990.10">
    <property type="entry name" value="NADPH-cytochrome p450 Reductase, Chain A, domain 3"/>
    <property type="match status" value="1"/>
</dbReference>
<feature type="binding site" evidence="12">
    <location>
        <position position="580"/>
    </location>
    <ligand>
        <name>NADP(+)</name>
        <dbReference type="ChEBI" id="CHEBI:58349"/>
    </ligand>
</feature>
<dbReference type="EMBL" id="JSVC01000016">
    <property type="protein sequence ID" value="KIC93937.1"/>
    <property type="molecule type" value="Genomic_DNA"/>
</dbReference>
<evidence type="ECO:0000259" key="14">
    <source>
        <dbReference type="PROSITE" id="PS51384"/>
    </source>
</evidence>
<accession>A0A0C1L1P5</accession>
<dbReference type="GO" id="GO:0005829">
    <property type="term" value="C:cytosol"/>
    <property type="evidence" value="ECO:0007669"/>
    <property type="project" value="TreeGrafter"/>
</dbReference>
<dbReference type="GO" id="GO:0050660">
    <property type="term" value="F:flavin adenine dinucleotide binding"/>
    <property type="evidence" value="ECO:0007669"/>
    <property type="project" value="InterPro"/>
</dbReference>
<dbReference type="SUPFAM" id="SSF63380">
    <property type="entry name" value="Riboflavin synthase domain-like"/>
    <property type="match status" value="1"/>
</dbReference>
<dbReference type="FunFam" id="3.40.50.80:FF:000001">
    <property type="entry name" value="NADPH--cytochrome P450 reductase 1"/>
    <property type="match status" value="1"/>
</dbReference>
<keyword evidence="7 12" id="KW-0521">NADP</keyword>
<feature type="binding site" evidence="12">
    <location>
        <position position="618"/>
    </location>
    <ligand>
        <name>FAD</name>
        <dbReference type="ChEBI" id="CHEBI:57692"/>
    </ligand>
</feature>
<dbReference type="Gene3D" id="3.40.50.360">
    <property type="match status" value="1"/>
</dbReference>
<dbReference type="InterPro" id="IPR017927">
    <property type="entry name" value="FAD-bd_FR_type"/>
</dbReference>
<feature type="binding site" evidence="12">
    <location>
        <begin position="162"/>
        <end position="171"/>
    </location>
    <ligand>
        <name>FMN</name>
        <dbReference type="ChEBI" id="CHEBI:58210"/>
    </ligand>
</feature>
<feature type="binding site" evidence="12">
    <location>
        <begin position="544"/>
        <end position="548"/>
    </location>
    <ligand>
        <name>NADP(+)</name>
        <dbReference type="ChEBI" id="CHEBI:58349"/>
    </ligand>
</feature>
<dbReference type="PRINTS" id="PR00371">
    <property type="entry name" value="FPNCR"/>
</dbReference>
<dbReference type="InterPro" id="IPR017938">
    <property type="entry name" value="Riboflavin_synthase-like_b-brl"/>
</dbReference>
<dbReference type="Gene3D" id="2.40.30.10">
    <property type="entry name" value="Translation factors"/>
    <property type="match status" value="1"/>
</dbReference>
<evidence type="ECO:0000256" key="8">
    <source>
        <dbReference type="ARBA" id="ARBA00022982"/>
    </source>
</evidence>
<dbReference type="NCBIfam" id="TIGR01931">
    <property type="entry name" value="cysJ"/>
    <property type="match status" value="1"/>
</dbReference>
<evidence type="ECO:0000256" key="6">
    <source>
        <dbReference type="ARBA" id="ARBA00022827"/>
    </source>
</evidence>
<feature type="domain" description="FAD-binding FR-type" evidence="14">
    <location>
        <begin position="249"/>
        <end position="467"/>
    </location>
</feature>
<comment type="caution">
    <text evidence="15">The sequence shown here is derived from an EMBL/GenBank/DDBJ whole genome shotgun (WGS) entry which is preliminary data.</text>
</comment>
<dbReference type="InterPro" id="IPR001094">
    <property type="entry name" value="Flavdoxin-like"/>
</dbReference>
<evidence type="ECO:0000256" key="5">
    <source>
        <dbReference type="ARBA" id="ARBA00022643"/>
    </source>
</evidence>
<reference evidence="15 16" key="1">
    <citation type="submission" date="2014-11" db="EMBL/GenBank/DDBJ databases">
        <title>Genome sequence of Flavihumibacter solisilvae 3-3.</title>
        <authorList>
            <person name="Zhou G."/>
            <person name="Li M."/>
            <person name="Wang G."/>
        </authorList>
    </citation>
    <scope>NUCLEOTIDE SEQUENCE [LARGE SCALE GENOMIC DNA]</scope>
    <source>
        <strain evidence="15 16">3-3</strain>
    </source>
</reference>
<keyword evidence="6 12" id="KW-0274">FAD</keyword>
<dbReference type="RefSeq" id="WP_039141283.1">
    <property type="nucleotide sequence ID" value="NZ_JSVC01000016.1"/>
</dbReference>
<dbReference type="SUPFAM" id="SSF52343">
    <property type="entry name" value="Ferredoxin reductase-like, C-terminal NADP-linked domain"/>
    <property type="match status" value="1"/>
</dbReference>
<evidence type="ECO:0000256" key="12">
    <source>
        <dbReference type="PIRSR" id="PIRSR000207-1"/>
    </source>
</evidence>
<organism evidence="15 16">
    <name type="scientific">Flavihumibacter solisilvae</name>
    <dbReference type="NCBI Taxonomy" id="1349421"/>
    <lineage>
        <taxon>Bacteria</taxon>
        <taxon>Pseudomonadati</taxon>
        <taxon>Bacteroidota</taxon>
        <taxon>Chitinophagia</taxon>
        <taxon>Chitinophagales</taxon>
        <taxon>Chitinophagaceae</taxon>
        <taxon>Flavihumibacter</taxon>
    </lineage>
</organism>
<dbReference type="GO" id="GO:0004783">
    <property type="term" value="F:sulfite reductase (NADPH) activity"/>
    <property type="evidence" value="ECO:0007669"/>
    <property type="project" value="UniProtKB-EC"/>
</dbReference>
<feature type="binding site" evidence="12">
    <location>
        <begin position="423"/>
        <end position="425"/>
    </location>
    <ligand>
        <name>FAD</name>
        <dbReference type="ChEBI" id="CHEBI:57692"/>
    </ligand>
</feature>
<dbReference type="InterPro" id="IPR001709">
    <property type="entry name" value="Flavoprot_Pyr_Nucl_cyt_Rdtase"/>
</dbReference>
<dbReference type="InterPro" id="IPR001433">
    <property type="entry name" value="OxRdtase_FAD/NAD-bd"/>
</dbReference>
<keyword evidence="2" id="KW-0813">Transport</keyword>
<feature type="binding site" evidence="12">
    <location>
        <begin position="405"/>
        <end position="408"/>
    </location>
    <ligand>
        <name>FAD</name>
        <dbReference type="ChEBI" id="CHEBI:57692"/>
    </ligand>
</feature>
<dbReference type="Gene3D" id="3.40.50.80">
    <property type="entry name" value="Nucleotide-binding domain of ferredoxin-NADP reductase (FNR) module"/>
    <property type="match status" value="1"/>
</dbReference>
<dbReference type="EC" id="1.8.1.2" evidence="1"/>
<dbReference type="InterPro" id="IPR023173">
    <property type="entry name" value="NADPH_Cyt_P450_Rdtase_alpha"/>
</dbReference>
<dbReference type="PANTHER" id="PTHR19384">
    <property type="entry name" value="NITRIC OXIDE SYNTHASE-RELATED"/>
    <property type="match status" value="1"/>
</dbReference>
<dbReference type="InterPro" id="IPR039261">
    <property type="entry name" value="FNR_nucleotide-bd"/>
</dbReference>
<comment type="cofactor">
    <cofactor evidence="12">
        <name>FMN</name>
        <dbReference type="ChEBI" id="CHEBI:58210"/>
    </cofactor>
    <text evidence="12">Binds 1 FMN per subunit.</text>
</comment>
<evidence type="ECO:0000259" key="13">
    <source>
        <dbReference type="PROSITE" id="PS50902"/>
    </source>
</evidence>
<dbReference type="Pfam" id="PF00175">
    <property type="entry name" value="NAD_binding_1"/>
    <property type="match status" value="1"/>
</dbReference>
<evidence type="ECO:0000256" key="1">
    <source>
        <dbReference type="ARBA" id="ARBA00012604"/>
    </source>
</evidence>
<dbReference type="SUPFAM" id="SSF52218">
    <property type="entry name" value="Flavoproteins"/>
    <property type="match status" value="1"/>
</dbReference>
<gene>
    <name evidence="15" type="ORF">OI18_15275</name>
</gene>
<dbReference type="GO" id="GO:0010181">
    <property type="term" value="F:FMN binding"/>
    <property type="evidence" value="ECO:0007669"/>
    <property type="project" value="InterPro"/>
</dbReference>
<dbReference type="InterPro" id="IPR010199">
    <property type="entry name" value="CysJ"/>
</dbReference>
<dbReference type="GO" id="GO:0019344">
    <property type="term" value="P:cysteine biosynthetic process"/>
    <property type="evidence" value="ECO:0007669"/>
    <property type="project" value="UniProtKB-KW"/>
</dbReference>
<feature type="binding site" evidence="12">
    <location>
        <position position="429"/>
    </location>
    <ligand>
        <name>FAD</name>
        <dbReference type="ChEBI" id="CHEBI:57692"/>
    </ligand>
</feature>
<feature type="binding site" evidence="12">
    <location>
        <position position="337"/>
    </location>
    <ligand>
        <name>FAD</name>
        <dbReference type="ChEBI" id="CHEBI:57692"/>
    </ligand>
</feature>
<evidence type="ECO:0000256" key="3">
    <source>
        <dbReference type="ARBA" id="ARBA00022605"/>
    </source>
</evidence>
<dbReference type="PIRSF" id="PIRSF000207">
    <property type="entry name" value="SiR-FP_CysJ"/>
    <property type="match status" value="1"/>
</dbReference>
<dbReference type="STRING" id="1349421.OI18_15275"/>
<keyword evidence="4" id="KW-0285">Flavoprotein</keyword>
<keyword evidence="8" id="KW-0249">Electron transport</keyword>
<sequence>MASLALPAGLFSKKEQEQVQELIQKFSTQQLQWLAGYLTGLQHSNQQLLQLINRIPVTHESLTTEPLSSQDSITVLFGSKSGNSKKVAKNLHDKLIARGFTAVLQDMNQYQGARLKDEKWLLVIVSTHGEGDPPPAAEDLHAFINNRKAPQLKDTRFAVLALGDKSYASYCQTGRDFDSRLGTLQATRLLDRVEADVDFEETAEVWTDAVLSKLQETFGTSTDKAASNGHPSVNGTIPAAKPAVQYTRKNPFKATVLEKIKLNGRGSAKETYHLELSLEESGLSYQPGDTVGLWVENEASFVEGLIRFKKWDAAATIVFKDTPYTLTDFFKQKAELTTISGSFLTAYLPYINDPADAHALKNILNDKQSLSSFVYGRDVWDILQQFPANISADQLANIVLQLQPRLYSISSSFQAHPDEVHITVSRVEYETNRRKHRGVASNFISDRLEIGTQVPVFIETNESFRLPENGDTGVIMVGPGTGIAPFRAFVEERAETSASGNTWLFFGDQHFTTDFLYQTEWQRFLKQGALTRMNTAFSRDGKEKLYVQHRMQQHAAELYEWIQGGSHFYVCGDAKRMAKDVKQTLINIVSEQGRLSQEEATEYVKQLVKTGRYQEDVY</sequence>
<feature type="binding site" evidence="12">
    <location>
        <begin position="126"/>
        <end position="129"/>
    </location>
    <ligand>
        <name>FMN</name>
        <dbReference type="ChEBI" id="CHEBI:58210"/>
    </ligand>
</feature>
<evidence type="ECO:0000256" key="11">
    <source>
        <dbReference type="ARBA" id="ARBA00052219"/>
    </source>
</evidence>
<dbReference type="PANTHER" id="PTHR19384:SF128">
    <property type="entry name" value="NADPH OXIDOREDUCTASE A"/>
    <property type="match status" value="1"/>
</dbReference>
<dbReference type="OrthoDB" id="9789468at2"/>
<dbReference type="PRINTS" id="PR00369">
    <property type="entry name" value="FLAVODOXIN"/>
</dbReference>
<keyword evidence="3" id="KW-0028">Amino-acid biosynthesis</keyword>
<keyword evidence="9" id="KW-0560">Oxidoreductase</keyword>
<dbReference type="AlphaFoldDB" id="A0A0C1L1P5"/>
<dbReference type="Pfam" id="PF00258">
    <property type="entry name" value="Flavodoxin_1"/>
    <property type="match status" value="1"/>
</dbReference>
<dbReference type="Proteomes" id="UP000031408">
    <property type="component" value="Unassembled WGS sequence"/>
</dbReference>
<dbReference type="PROSITE" id="PS50902">
    <property type="entry name" value="FLAVODOXIN_LIKE"/>
    <property type="match status" value="1"/>
</dbReference>
<feature type="binding site" evidence="12">
    <location>
        <begin position="538"/>
        <end position="539"/>
    </location>
    <ligand>
        <name>NADP(+)</name>
        <dbReference type="ChEBI" id="CHEBI:58349"/>
    </ligand>
</feature>
<dbReference type="InterPro" id="IPR008254">
    <property type="entry name" value="Flavodoxin/NO_synth"/>
</dbReference>
<dbReference type="InterPro" id="IPR003097">
    <property type="entry name" value="CysJ-like_FAD-binding"/>
</dbReference>
<evidence type="ECO:0000313" key="15">
    <source>
        <dbReference type="EMBL" id="KIC93937.1"/>
    </source>
</evidence>
<keyword evidence="10" id="KW-0198">Cysteine biosynthesis</keyword>
<evidence type="ECO:0000256" key="10">
    <source>
        <dbReference type="ARBA" id="ARBA00023192"/>
    </source>
</evidence>
<evidence type="ECO:0000256" key="7">
    <source>
        <dbReference type="ARBA" id="ARBA00022857"/>
    </source>
</evidence>
<evidence type="ECO:0000256" key="9">
    <source>
        <dbReference type="ARBA" id="ARBA00023002"/>
    </source>
</evidence>
<proteinExistence type="predicted"/>
<name>A0A0C1L1P5_9BACT</name>
<evidence type="ECO:0000313" key="16">
    <source>
        <dbReference type="Proteomes" id="UP000031408"/>
    </source>
</evidence>
<keyword evidence="16" id="KW-1185">Reference proteome</keyword>